<keyword evidence="6" id="KW-1185">Reference proteome</keyword>
<dbReference type="Pfam" id="PF14691">
    <property type="entry name" value="Fer4_20"/>
    <property type="match status" value="1"/>
</dbReference>
<dbReference type="PANTHER" id="PTHR42783">
    <property type="entry name" value="GLUTAMATE SYNTHASE [NADPH] SMALL CHAIN"/>
    <property type="match status" value="1"/>
</dbReference>
<dbReference type="Proteomes" id="UP000183028">
    <property type="component" value="Unassembled WGS sequence"/>
</dbReference>
<dbReference type="PROSITE" id="PS51379">
    <property type="entry name" value="4FE4S_FER_2"/>
    <property type="match status" value="2"/>
</dbReference>
<dbReference type="SUPFAM" id="SSF54862">
    <property type="entry name" value="4Fe-4S ferredoxins"/>
    <property type="match status" value="1"/>
</dbReference>
<dbReference type="RefSeq" id="WP_083381647.1">
    <property type="nucleotide sequence ID" value="NZ_CACVPP010000001.1"/>
</dbReference>
<evidence type="ECO:0000313" key="6">
    <source>
        <dbReference type="Proteomes" id="UP000183028"/>
    </source>
</evidence>
<dbReference type="Gene3D" id="1.10.1060.10">
    <property type="entry name" value="Alpha-helical ferredoxin"/>
    <property type="match status" value="1"/>
</dbReference>
<dbReference type="SUPFAM" id="SSF51971">
    <property type="entry name" value="Nucleotide-binding domain"/>
    <property type="match status" value="1"/>
</dbReference>
<dbReference type="GO" id="GO:0046872">
    <property type="term" value="F:metal ion binding"/>
    <property type="evidence" value="ECO:0007669"/>
    <property type="project" value="UniProtKB-KW"/>
</dbReference>
<dbReference type="EMBL" id="FNYK01000056">
    <property type="protein sequence ID" value="SEJ10302.1"/>
    <property type="molecule type" value="Genomic_DNA"/>
</dbReference>
<evidence type="ECO:0000256" key="1">
    <source>
        <dbReference type="ARBA" id="ARBA00022723"/>
    </source>
</evidence>
<name>A0A1H6WCL3_9FIRM</name>
<proteinExistence type="predicted"/>
<dbReference type="AlphaFoldDB" id="A0A1H6WCL3"/>
<dbReference type="InterPro" id="IPR028261">
    <property type="entry name" value="DPD_II"/>
</dbReference>
<dbReference type="Pfam" id="PF00037">
    <property type="entry name" value="Fer4"/>
    <property type="match status" value="2"/>
</dbReference>
<sequence>MGAKGDPNYPLRPEIANVDGPMREPVAKLGKLVTDRIPIKLGLQKITKDDPEYWAVARLCTDEEAELALKFGGIRKPKTFAQLKKISGIEDTKLQEMLDHMSYTGLIEWNYENPQHEKQYVLPMFVPGSGEFSNMNKDLIEEHPELGMFFEHMTRLPLEKVTKIVPPGGAGIGMHVIPVEKAIAMNNEAIGVEKISHWLDKYEGKYAKSPCSCRRSRKTYDEGCGDDEEGWCIAVGDMADYVVETNKGGVYITREEAMDIFKRAEDNGFVHQITNIDGENKIFAICNCNVNVCYALRTSLLFNTPNLSRSAYVAHVDSAKCVACGRCVEFCPAGALKLGQKLCKKDGSAVSYPKHDLPWDRKWSEDDWDWDYRDHNRIEAHRSGTAPCKTACPAHIAVQGYLKMAAEGRYTDALALIKKNNPLPAICGHICNRRCEDACTRGTIDEAVAIDEVKKFIAMHDLNSETRYIPKKVIPRVDGDFSQDKVAIIGAGPAGLSCAYYLAEKGYQPTIFEKNEKPGGMLVYGIPSYKLEKDIIQAEIDIIKEMGVEIKTGIEVGKDITIDALRKQGYKAFYLAIGAQGGRSIQVSGEDGQGVVSAVDFLKEINATESYVLKGDVVVVGGGNVAIDCSRDGRRVGAHVTQVSLETRDIMPASEEEVEEALEDGVKMCFGWGPKEILKNENNEVTGIVFKKCLSVKDESGRFNPQYDEDDTMTISCGHVVLAVGQSIVWGDLLKGENVELDRRGCVVANKETYQTSQPDIFAGGDVYTGPKFAIDAIAAGKEGAISIHRFVQPHTSLTIGRNKNDYVELDKENILVESYDNGKRQVPAKKANAKPLSFRDYQEVFTEEQVKKEAARCLSCGKTVVDENHCVGCGICTTKCEFDAIHLERDHPECSTMRKSEDKMRYILPYAAKQAIHIKFGKKK</sequence>
<dbReference type="eggNOG" id="COG0493">
    <property type="taxonomic scope" value="Bacteria"/>
</dbReference>
<dbReference type="InterPro" id="IPR023753">
    <property type="entry name" value="FAD/NAD-binding_dom"/>
</dbReference>
<dbReference type="PRINTS" id="PR00419">
    <property type="entry name" value="ADXRDTASE"/>
</dbReference>
<keyword evidence="1" id="KW-0479">Metal-binding</keyword>
<gene>
    <name evidence="5" type="ORF">SAMN04487834_105616</name>
</gene>
<dbReference type="GO" id="GO:0016491">
    <property type="term" value="F:oxidoreductase activity"/>
    <property type="evidence" value="ECO:0007669"/>
    <property type="project" value="InterPro"/>
</dbReference>
<reference evidence="6" key="1">
    <citation type="submission" date="2016-10" db="EMBL/GenBank/DDBJ databases">
        <authorList>
            <person name="Varghese N."/>
        </authorList>
    </citation>
    <scope>NUCLEOTIDE SEQUENCE [LARGE SCALE GENOMIC DNA]</scope>
    <source>
        <strain evidence="6">DSM 20406</strain>
    </source>
</reference>
<dbReference type="SUPFAM" id="SSF46548">
    <property type="entry name" value="alpha-helical ferredoxin"/>
    <property type="match status" value="2"/>
</dbReference>
<accession>A0A1H6WCL3</accession>
<dbReference type="InterPro" id="IPR017900">
    <property type="entry name" value="4Fe4S_Fe_S_CS"/>
</dbReference>
<dbReference type="Pfam" id="PF07992">
    <property type="entry name" value="Pyr_redox_2"/>
    <property type="match status" value="1"/>
</dbReference>
<evidence type="ECO:0000259" key="4">
    <source>
        <dbReference type="PROSITE" id="PS51379"/>
    </source>
</evidence>
<dbReference type="OrthoDB" id="9803192at2"/>
<evidence type="ECO:0000256" key="3">
    <source>
        <dbReference type="ARBA" id="ARBA00023014"/>
    </source>
</evidence>
<keyword evidence="3" id="KW-0411">Iron-sulfur</keyword>
<evidence type="ECO:0000313" key="5">
    <source>
        <dbReference type="EMBL" id="SEJ10302.1"/>
    </source>
</evidence>
<organism evidence="5 6">
    <name type="scientific">Sharpea azabuensis</name>
    <dbReference type="NCBI Taxonomy" id="322505"/>
    <lineage>
        <taxon>Bacteria</taxon>
        <taxon>Bacillati</taxon>
        <taxon>Bacillota</taxon>
        <taxon>Erysipelotrichia</taxon>
        <taxon>Erysipelotrichales</taxon>
        <taxon>Coprobacillaceae</taxon>
        <taxon>Sharpea</taxon>
    </lineage>
</organism>
<feature type="domain" description="4Fe-4S ferredoxin-type" evidence="4">
    <location>
        <begin position="312"/>
        <end position="341"/>
    </location>
</feature>
<feature type="domain" description="4Fe-4S ferredoxin-type" evidence="4">
    <location>
        <begin position="862"/>
        <end position="891"/>
    </location>
</feature>
<dbReference type="InterPro" id="IPR036188">
    <property type="entry name" value="FAD/NAD-bd_sf"/>
</dbReference>
<keyword evidence="2" id="KW-0408">Iron</keyword>
<dbReference type="GO" id="GO:0051536">
    <property type="term" value="F:iron-sulfur cluster binding"/>
    <property type="evidence" value="ECO:0007669"/>
    <property type="project" value="UniProtKB-KW"/>
</dbReference>
<dbReference type="InterPro" id="IPR017896">
    <property type="entry name" value="4Fe4S_Fe-S-bd"/>
</dbReference>
<evidence type="ECO:0000256" key="2">
    <source>
        <dbReference type="ARBA" id="ARBA00023004"/>
    </source>
</evidence>
<dbReference type="STRING" id="322505.SAMN04487836_10848"/>
<dbReference type="InterPro" id="IPR009051">
    <property type="entry name" value="Helical_ferredxn"/>
</dbReference>
<dbReference type="PROSITE" id="PS00198">
    <property type="entry name" value="4FE4S_FER_1"/>
    <property type="match status" value="2"/>
</dbReference>
<dbReference type="Gene3D" id="3.50.50.60">
    <property type="entry name" value="FAD/NAD(P)-binding domain"/>
    <property type="match status" value="2"/>
</dbReference>
<dbReference type="PANTHER" id="PTHR42783:SF3">
    <property type="entry name" value="GLUTAMATE SYNTHASE [NADPH] SMALL CHAIN-RELATED"/>
    <property type="match status" value="1"/>
</dbReference>
<dbReference type="Gene3D" id="3.30.70.20">
    <property type="match status" value="2"/>
</dbReference>
<protein>
    <submittedName>
        <fullName evidence="5">NADPH-dependent glutamate synthase beta chain</fullName>
    </submittedName>
</protein>
<dbReference type="eggNOG" id="COG1143">
    <property type="taxonomic scope" value="Bacteria"/>
</dbReference>